<dbReference type="GO" id="GO:0003677">
    <property type="term" value="F:DNA binding"/>
    <property type="evidence" value="ECO:0007669"/>
    <property type="project" value="UniProtKB-KW"/>
</dbReference>
<dbReference type="SUPFAM" id="SSF142906">
    <property type="entry name" value="YjbR-like"/>
    <property type="match status" value="1"/>
</dbReference>
<keyword evidence="4" id="KW-1185">Reference proteome</keyword>
<dbReference type="InterPro" id="IPR038056">
    <property type="entry name" value="YjbR-like_sf"/>
</dbReference>
<organism evidence="2 3">
    <name type="scientific">Erwinia persicina</name>
    <dbReference type="NCBI Taxonomy" id="55211"/>
    <lineage>
        <taxon>Bacteria</taxon>
        <taxon>Pseudomonadati</taxon>
        <taxon>Pseudomonadota</taxon>
        <taxon>Gammaproteobacteria</taxon>
        <taxon>Enterobacterales</taxon>
        <taxon>Erwiniaceae</taxon>
        <taxon>Erwinia</taxon>
    </lineage>
</organism>
<evidence type="ECO:0000313" key="1">
    <source>
        <dbReference type="EMBL" id="MBD8105781.1"/>
    </source>
</evidence>
<dbReference type="OrthoDB" id="3194910at2"/>
<reference evidence="1 4" key="2">
    <citation type="journal article" date="2020" name="FEMS Microbiol. Ecol.">
        <title>Temporal dynamics of bacterial communities during seed development and maturation.</title>
        <authorList>
            <person name="Chesneau G."/>
            <person name="Torres-Cortes G."/>
            <person name="Briand M."/>
            <person name="Darrasse A."/>
            <person name="Preveaux A."/>
            <person name="Marais C."/>
            <person name="Jacques M.A."/>
            <person name="Shade A."/>
            <person name="Barret M."/>
        </authorList>
    </citation>
    <scope>NUCLEOTIDE SEQUENCE [LARGE SCALE GENOMIC DNA]</scope>
    <source>
        <strain evidence="1 4">CFBP13732</strain>
    </source>
</reference>
<dbReference type="PANTHER" id="PTHR35145:SF1">
    <property type="entry name" value="CYTOPLASMIC PROTEIN"/>
    <property type="match status" value="1"/>
</dbReference>
<keyword evidence="1" id="KW-0238">DNA-binding</keyword>
<dbReference type="PANTHER" id="PTHR35145">
    <property type="entry name" value="CYTOPLASMIC PROTEIN-RELATED"/>
    <property type="match status" value="1"/>
</dbReference>
<dbReference type="EMBL" id="JACYNN010000002">
    <property type="protein sequence ID" value="MBD8105781.1"/>
    <property type="molecule type" value="Genomic_DNA"/>
</dbReference>
<name>A0A4U3EZP0_9GAMM</name>
<sequence length="123" mass="14267">MDGEQIQNIARQVAGEQPEAELCYPFGPEYEVFKVRGKIFVLMSQVRGERIVNLKCRPEEGELHRAIYDSIHAGYHMNKRHWISIYAGEKITEGLVRQLVQESYDRVVAGMPKRLRPLALREK</sequence>
<evidence type="ECO:0000313" key="2">
    <source>
        <dbReference type="EMBL" id="TKJ85622.1"/>
    </source>
</evidence>
<dbReference type="InterPro" id="IPR007351">
    <property type="entry name" value="YjbR"/>
</dbReference>
<gene>
    <name evidence="2" type="ORF">EpCFBP13511_19610</name>
    <name evidence="1" type="ORF">IFT93_04995</name>
</gene>
<dbReference type="Gene3D" id="3.90.1150.30">
    <property type="match status" value="1"/>
</dbReference>
<protein>
    <submittedName>
        <fullName evidence="2">Cytoplasmic protein</fullName>
    </submittedName>
    <submittedName>
        <fullName evidence="1">MmcQ/YjbR family DNA-binding protein</fullName>
    </submittedName>
</protein>
<proteinExistence type="predicted"/>
<dbReference type="Proteomes" id="UP000661012">
    <property type="component" value="Unassembled WGS sequence"/>
</dbReference>
<dbReference type="InterPro" id="IPR058532">
    <property type="entry name" value="YjbR/MT2646/Rv2570-like"/>
</dbReference>
<reference evidence="2 3" key="1">
    <citation type="journal article" date="2019" name="Sci. Rep.">
        <title>Differences in resource use lead to coexistence of seed-transmitted microbial populations.</title>
        <authorList>
            <person name="Torres-Cortes G."/>
            <person name="Garcia B.J."/>
            <person name="Compant S."/>
            <person name="Rezki S."/>
            <person name="Jones P."/>
            <person name="Preveaux A."/>
            <person name="Briand M."/>
            <person name="Roulet A."/>
            <person name="Bouchez O."/>
            <person name="Jacobson D."/>
            <person name="Barret M."/>
        </authorList>
    </citation>
    <scope>NUCLEOTIDE SEQUENCE [LARGE SCALE GENOMIC DNA]</scope>
    <source>
        <strain evidence="2 3">CFBP13511</strain>
    </source>
</reference>
<dbReference type="RefSeq" id="WP_137269899.1">
    <property type="nucleotide sequence ID" value="NZ_CP082141.1"/>
</dbReference>
<dbReference type="Proteomes" id="UP000306393">
    <property type="component" value="Unassembled WGS sequence"/>
</dbReference>
<evidence type="ECO:0000313" key="4">
    <source>
        <dbReference type="Proteomes" id="UP000661012"/>
    </source>
</evidence>
<dbReference type="STRING" id="1219360.GCA_001571305_00537"/>
<evidence type="ECO:0000313" key="3">
    <source>
        <dbReference type="Proteomes" id="UP000306393"/>
    </source>
</evidence>
<dbReference type="AlphaFoldDB" id="A0A4U3EZP0"/>
<comment type="caution">
    <text evidence="2">The sequence shown here is derived from an EMBL/GenBank/DDBJ whole genome shotgun (WGS) entry which is preliminary data.</text>
</comment>
<dbReference type="Pfam" id="PF04237">
    <property type="entry name" value="YjbR"/>
    <property type="match status" value="1"/>
</dbReference>
<dbReference type="GeneID" id="67475864"/>
<accession>A0A4U3EZP0</accession>
<dbReference type="EMBL" id="QGAC01000022">
    <property type="protein sequence ID" value="TKJ85622.1"/>
    <property type="molecule type" value="Genomic_DNA"/>
</dbReference>